<dbReference type="Proteomes" id="UP000288052">
    <property type="component" value="Unassembled WGS sequence"/>
</dbReference>
<comment type="caution">
    <text evidence="2">The sequence shown here is derived from an EMBL/GenBank/DDBJ whole genome shotgun (WGS) entry which is preliminary data.</text>
</comment>
<evidence type="ECO:0000256" key="1">
    <source>
        <dbReference type="SAM" id="Phobius"/>
    </source>
</evidence>
<evidence type="ECO:0000313" key="3">
    <source>
        <dbReference type="Proteomes" id="UP000288052"/>
    </source>
</evidence>
<organism evidence="2 3">
    <name type="scientific">Bifidobacterium castoris</name>
    <dbReference type="NCBI Taxonomy" id="2306972"/>
    <lineage>
        <taxon>Bacteria</taxon>
        <taxon>Bacillati</taxon>
        <taxon>Actinomycetota</taxon>
        <taxon>Actinomycetes</taxon>
        <taxon>Bifidobacteriales</taxon>
        <taxon>Bifidobacteriaceae</taxon>
        <taxon>Bifidobacterium</taxon>
    </lineage>
</organism>
<feature type="transmembrane region" description="Helical" evidence="1">
    <location>
        <begin position="62"/>
        <end position="82"/>
    </location>
</feature>
<sequence length="268" mass="31390">MGKPHYTMDDKAQWAWDHGGHMDNGIRDDHGRLMAIPHLTRVEDDDNDYDERGADSGSGGSLAAAVVTAAAVIGIAGIASMFSARREARRNEIALQERLAAETQHQQELRKFERSRMRQKMKRKLAEQRLQFEQEKLSMETDRRMAAERREQQAWQQVTEQRNLTEKILDQHEAQLRHDWQIQQQLLRSLEQEREMLLRQQEQMTSQLQILHDLLRTEAAQEATMRTTRVQIEMLMLSMQGVHARIEENHERYQQEQSLLLALESETK</sequence>
<keyword evidence="1" id="KW-1133">Transmembrane helix</keyword>
<protein>
    <submittedName>
        <fullName evidence="2">Repetin-like protein</fullName>
    </submittedName>
</protein>
<keyword evidence="1" id="KW-0472">Membrane</keyword>
<dbReference type="EMBL" id="QXGI01000004">
    <property type="protein sequence ID" value="RSX47913.1"/>
    <property type="molecule type" value="Genomic_DNA"/>
</dbReference>
<accession>A0A430F7D4</accession>
<name>A0A430F7D4_9BIFI</name>
<evidence type="ECO:0000313" key="2">
    <source>
        <dbReference type="EMBL" id="RSX47913.1"/>
    </source>
</evidence>
<dbReference type="AlphaFoldDB" id="A0A430F7D4"/>
<proteinExistence type="predicted"/>
<gene>
    <name evidence="2" type="ORF">D2E22_1200</name>
</gene>
<reference evidence="2 3" key="1">
    <citation type="submission" date="2018-09" db="EMBL/GenBank/DDBJ databases">
        <title>Characterization of the phylogenetic diversity of five novel species belonging to the genus Bifidobacterium.</title>
        <authorList>
            <person name="Lugli G.A."/>
            <person name="Duranti S."/>
            <person name="Milani C."/>
        </authorList>
    </citation>
    <scope>NUCLEOTIDE SEQUENCE [LARGE SCALE GENOMIC DNA]</scope>
    <source>
        <strain evidence="2 3">2020B</strain>
    </source>
</reference>
<keyword evidence="3" id="KW-1185">Reference proteome</keyword>
<keyword evidence="1" id="KW-0812">Transmembrane</keyword>